<gene>
    <name evidence="4" type="ORF">PBAH0796_LOCUS4743</name>
</gene>
<dbReference type="PANTHER" id="PTHR43420:SF47">
    <property type="entry name" value="N-ACETYLTRANSFERASE DOMAIN-CONTAINING PROTEIN"/>
    <property type="match status" value="1"/>
</dbReference>
<name>A0A7S0A037_9DINO</name>
<evidence type="ECO:0000256" key="2">
    <source>
        <dbReference type="ARBA" id="ARBA00023315"/>
    </source>
</evidence>
<proteinExistence type="predicted"/>
<organism evidence="4">
    <name type="scientific">Pyrodinium bahamense</name>
    <dbReference type="NCBI Taxonomy" id="73915"/>
    <lineage>
        <taxon>Eukaryota</taxon>
        <taxon>Sar</taxon>
        <taxon>Alveolata</taxon>
        <taxon>Dinophyceae</taxon>
        <taxon>Gonyaulacales</taxon>
        <taxon>Pyrocystaceae</taxon>
        <taxon>Pyrodinium</taxon>
    </lineage>
</organism>
<dbReference type="InterPro" id="IPR000182">
    <property type="entry name" value="GNAT_dom"/>
</dbReference>
<dbReference type="GO" id="GO:0016747">
    <property type="term" value="F:acyltransferase activity, transferring groups other than amino-acyl groups"/>
    <property type="evidence" value="ECO:0007669"/>
    <property type="project" value="InterPro"/>
</dbReference>
<evidence type="ECO:0000256" key="1">
    <source>
        <dbReference type="ARBA" id="ARBA00022679"/>
    </source>
</evidence>
<keyword evidence="2" id="KW-0012">Acyltransferase</keyword>
<dbReference type="EMBL" id="HBEG01008011">
    <property type="protein sequence ID" value="CAD8349004.1"/>
    <property type="molecule type" value="Transcribed_RNA"/>
</dbReference>
<dbReference type="InterPro" id="IPR016181">
    <property type="entry name" value="Acyl_CoA_acyltransferase"/>
</dbReference>
<dbReference type="PANTHER" id="PTHR43420">
    <property type="entry name" value="ACETYLTRANSFERASE"/>
    <property type="match status" value="1"/>
</dbReference>
<evidence type="ECO:0000313" key="4">
    <source>
        <dbReference type="EMBL" id="CAD8349004.1"/>
    </source>
</evidence>
<keyword evidence="1" id="KW-0808">Transferase</keyword>
<feature type="domain" description="N-acetyltransferase" evidence="3">
    <location>
        <begin position="149"/>
        <end position="290"/>
    </location>
</feature>
<dbReference type="AlphaFoldDB" id="A0A7S0A037"/>
<sequence>MGHAGSVEDGVERTVKLGVPDDMAAKLAVPDEDREAFTEFYYALGERLGKAPPEVRLRMWRAELAKNPAQVQVRAFMKRGDVVSKIEAMIGKHGDVTLRALESFRACLMFSCVYGRTRDGKPLPFADALTKVLHDIEAQLSSRRANSAPQHLTCKPGTFSQNHAGIRAAAFPYAPACTTGLGDMTIDCFVEAGDELLGYIAFNEAMGYVDDLSVWPAHQGRGVAKTLVRAAARYLDNAGVPELSLHVRAANYPAIRLYKSLGLEVGDNVYPPWYDWHGGYLFCGSSKQLAEGGG</sequence>
<dbReference type="InterPro" id="IPR050680">
    <property type="entry name" value="YpeA/RimI_acetyltransf"/>
</dbReference>
<dbReference type="CDD" id="cd04301">
    <property type="entry name" value="NAT_SF"/>
    <property type="match status" value="1"/>
</dbReference>
<reference evidence="4" key="1">
    <citation type="submission" date="2021-01" db="EMBL/GenBank/DDBJ databases">
        <authorList>
            <person name="Corre E."/>
            <person name="Pelletier E."/>
            <person name="Niang G."/>
            <person name="Scheremetjew M."/>
            <person name="Finn R."/>
            <person name="Kale V."/>
            <person name="Holt S."/>
            <person name="Cochrane G."/>
            <person name="Meng A."/>
            <person name="Brown T."/>
            <person name="Cohen L."/>
        </authorList>
    </citation>
    <scope>NUCLEOTIDE SEQUENCE</scope>
    <source>
        <strain evidence="4">Pbaha01</strain>
    </source>
</reference>
<dbReference type="PROSITE" id="PS51186">
    <property type="entry name" value="GNAT"/>
    <property type="match status" value="1"/>
</dbReference>
<accession>A0A7S0A037</accession>
<dbReference type="SUPFAM" id="SSF55729">
    <property type="entry name" value="Acyl-CoA N-acyltransferases (Nat)"/>
    <property type="match status" value="1"/>
</dbReference>
<dbReference type="Pfam" id="PF00583">
    <property type="entry name" value="Acetyltransf_1"/>
    <property type="match status" value="1"/>
</dbReference>
<evidence type="ECO:0000259" key="3">
    <source>
        <dbReference type="PROSITE" id="PS51186"/>
    </source>
</evidence>
<dbReference type="Gene3D" id="3.40.630.30">
    <property type="match status" value="1"/>
</dbReference>
<protein>
    <recommendedName>
        <fullName evidence="3">N-acetyltransferase domain-containing protein</fullName>
    </recommendedName>
</protein>